<dbReference type="Gene3D" id="1.10.8.10">
    <property type="entry name" value="DNA helicase RuvA subunit, C-terminal domain"/>
    <property type="match status" value="1"/>
</dbReference>
<dbReference type="Gene3D" id="3.10.450.50">
    <property type="match status" value="1"/>
</dbReference>
<evidence type="ECO:0000256" key="10">
    <source>
        <dbReference type="ARBA" id="ARBA00069694"/>
    </source>
</evidence>
<dbReference type="FunFam" id="1.10.8.10:FF:000018">
    <property type="entry name" value="Nuclear RNA export factor 1"/>
    <property type="match status" value="1"/>
</dbReference>
<name>A0AA40CZ60_9PEZI</name>
<dbReference type="GO" id="GO:0042272">
    <property type="term" value="C:nuclear RNA export factor complex"/>
    <property type="evidence" value="ECO:0007669"/>
    <property type="project" value="UniProtKB-ARBA"/>
</dbReference>
<evidence type="ECO:0000256" key="2">
    <source>
        <dbReference type="ARBA" id="ARBA00009285"/>
    </source>
</evidence>
<keyword evidence="8" id="KW-0539">Nucleus</keyword>
<dbReference type="SUPFAM" id="SSF46934">
    <property type="entry name" value="UBA-like"/>
    <property type="match status" value="1"/>
</dbReference>
<comment type="similarity">
    <text evidence="2">Belongs to the NXF family.</text>
</comment>
<dbReference type="PROSITE" id="PS50177">
    <property type="entry name" value="NTF2_DOMAIN"/>
    <property type="match status" value="1"/>
</dbReference>
<dbReference type="Pfam" id="PF03943">
    <property type="entry name" value="TAP_C"/>
    <property type="match status" value="1"/>
</dbReference>
<evidence type="ECO:0000256" key="6">
    <source>
        <dbReference type="ARBA" id="ARBA00022737"/>
    </source>
</evidence>
<feature type="region of interest" description="Disordered" evidence="11">
    <location>
        <begin position="1"/>
        <end position="63"/>
    </location>
</feature>
<evidence type="ECO:0000313" key="15">
    <source>
        <dbReference type="Proteomes" id="UP001175001"/>
    </source>
</evidence>
<dbReference type="InterPro" id="IPR032675">
    <property type="entry name" value="LRR_dom_sf"/>
</dbReference>
<dbReference type="InterPro" id="IPR018222">
    <property type="entry name" value="Nuclear_transport_factor_2_euk"/>
</dbReference>
<evidence type="ECO:0000256" key="3">
    <source>
        <dbReference type="ARBA" id="ARBA00022448"/>
    </source>
</evidence>
<protein>
    <recommendedName>
        <fullName evidence="10">mRNA export factor MEX67</fullName>
    </recommendedName>
</protein>
<dbReference type="Pfam" id="PF22602">
    <property type="entry name" value="NXF_NTF2"/>
    <property type="match status" value="1"/>
</dbReference>
<feature type="compositionally biased region" description="Basic and acidic residues" evidence="11">
    <location>
        <begin position="26"/>
        <end position="39"/>
    </location>
</feature>
<comment type="subcellular location">
    <subcellularLocation>
        <location evidence="1">Nucleus</location>
    </subcellularLocation>
</comment>
<keyword evidence="3" id="KW-0813">Transport</keyword>
<evidence type="ECO:0000256" key="5">
    <source>
        <dbReference type="ARBA" id="ARBA00022614"/>
    </source>
</evidence>
<dbReference type="InterPro" id="IPR030217">
    <property type="entry name" value="NXF_fam"/>
</dbReference>
<sequence length="641" mass="70768">MASTMKRSSDMSSSRGSARRRGPGGRADRDGDISMDSRPRNNNNRVGKSSARGGGNRPSLGRKGLNLNALEDEVDMQGSSGASASANVRSRPRAHESRPEYMKIRVTGWKNSKASSNEDKGVGALVSFLQNKTRINRQKAAKAGRITGRVDVTLDKWHKENDDSLVFSVPTDIGGSMLRMDGWSFSGANISIKKFDKQRSPTPEQEDNVAKLRATLTSLLDRRYNAESKLLDLSSLGLDPDLKALGVFDMGSSTAAKVFPAIMKHCDTLFKTAQEKREKFDAITLHSNELASLDNIKTLAFTFPDLKNLDLSNNKFAKLEDLRPWKNRFRKLDHLVLTNNPIEQVPDYHVEILKWYPSLRFLNAVQVRSDVEAAQATASQKKGLPVKPRAMLGDEDITNNFVSAFFPGFDADRNALVAAYYDQTSQFSFAVNSHALRDASSTATLTKQEWESYIRKSRNLKAITHLPARQSRLFIGQDQIREAFATIPVTRHAAEPDKVHIESQSLPVVPDGTGQYPQGVVGLLITVHGEYEEMDVSTGQATKRRSYDRSITLGPGLTGTGLRVINDMLTVRAYGGSAAFQPEQTMTEQDVLVLEFSKHTGMTVDYSRMCLEQSAWDPNAALATFESAKATLPAEAFITPA</sequence>
<dbReference type="PROSITE" id="PS51450">
    <property type="entry name" value="LRR"/>
    <property type="match status" value="1"/>
</dbReference>
<feature type="compositionally biased region" description="Polar residues" evidence="11">
    <location>
        <begin position="77"/>
        <end position="88"/>
    </location>
</feature>
<feature type="domain" description="TAP-C" evidence="13">
    <location>
        <begin position="587"/>
        <end position="640"/>
    </location>
</feature>
<evidence type="ECO:0000256" key="8">
    <source>
        <dbReference type="ARBA" id="ARBA00023242"/>
    </source>
</evidence>
<evidence type="ECO:0000313" key="14">
    <source>
        <dbReference type="EMBL" id="KAK0654484.1"/>
    </source>
</evidence>
<comment type="function">
    <text evidence="9">Involved in the export of mRNA from the nucleus to the cytoplasm.</text>
</comment>
<keyword evidence="15" id="KW-1185">Reference proteome</keyword>
<evidence type="ECO:0000256" key="7">
    <source>
        <dbReference type="ARBA" id="ARBA00022816"/>
    </source>
</evidence>
<dbReference type="PROSITE" id="PS51281">
    <property type="entry name" value="TAP_C"/>
    <property type="match status" value="1"/>
</dbReference>
<gene>
    <name evidence="14" type="primary">MEX67</name>
    <name evidence="14" type="ORF">DIS24_g5167</name>
</gene>
<dbReference type="SMART" id="SM00804">
    <property type="entry name" value="TAP_C"/>
    <property type="match status" value="1"/>
</dbReference>
<dbReference type="Proteomes" id="UP001175001">
    <property type="component" value="Unassembled WGS sequence"/>
</dbReference>
<dbReference type="AlphaFoldDB" id="A0AA40CZ60"/>
<evidence type="ECO:0000256" key="4">
    <source>
        <dbReference type="ARBA" id="ARBA00022490"/>
    </source>
</evidence>
<evidence type="ECO:0000256" key="1">
    <source>
        <dbReference type="ARBA" id="ARBA00004123"/>
    </source>
</evidence>
<keyword evidence="6" id="KW-0677">Repeat</keyword>
<dbReference type="InterPro" id="IPR057125">
    <property type="entry name" value="NXF1/2/3/5-like_LRR"/>
</dbReference>
<dbReference type="GO" id="GO:0003723">
    <property type="term" value="F:RNA binding"/>
    <property type="evidence" value="ECO:0007669"/>
    <property type="project" value="TreeGrafter"/>
</dbReference>
<organism evidence="14 15">
    <name type="scientific">Lasiodiplodia hormozganensis</name>
    <dbReference type="NCBI Taxonomy" id="869390"/>
    <lineage>
        <taxon>Eukaryota</taxon>
        <taxon>Fungi</taxon>
        <taxon>Dikarya</taxon>
        <taxon>Ascomycota</taxon>
        <taxon>Pezizomycotina</taxon>
        <taxon>Dothideomycetes</taxon>
        <taxon>Dothideomycetes incertae sedis</taxon>
        <taxon>Botryosphaeriales</taxon>
        <taxon>Botryosphaeriaceae</taxon>
        <taxon>Lasiodiplodia</taxon>
    </lineage>
</organism>
<dbReference type="InterPro" id="IPR001611">
    <property type="entry name" value="Leu-rich_rpt"/>
</dbReference>
<dbReference type="Pfam" id="PF24048">
    <property type="entry name" value="LRR_NXF1-5"/>
    <property type="match status" value="1"/>
</dbReference>
<evidence type="ECO:0000256" key="11">
    <source>
        <dbReference type="SAM" id="MobiDB-lite"/>
    </source>
</evidence>
<feature type="region of interest" description="Disordered" evidence="11">
    <location>
        <begin position="76"/>
        <end position="99"/>
    </location>
</feature>
<evidence type="ECO:0000259" key="12">
    <source>
        <dbReference type="PROSITE" id="PS50177"/>
    </source>
</evidence>
<dbReference type="PANTHER" id="PTHR10662:SF22">
    <property type="entry name" value="NUCLEAR RNA EXPORT FACTOR 1"/>
    <property type="match status" value="1"/>
</dbReference>
<accession>A0AA40CZ60</accession>
<dbReference type="InterPro" id="IPR002075">
    <property type="entry name" value="NTF2_dom"/>
</dbReference>
<evidence type="ECO:0000256" key="9">
    <source>
        <dbReference type="ARBA" id="ARBA00055253"/>
    </source>
</evidence>
<dbReference type="InterPro" id="IPR009060">
    <property type="entry name" value="UBA-like_sf"/>
</dbReference>
<dbReference type="SUPFAM" id="SSF54427">
    <property type="entry name" value="NTF2-like"/>
    <property type="match status" value="1"/>
</dbReference>
<dbReference type="Gene3D" id="3.80.10.10">
    <property type="entry name" value="Ribonuclease Inhibitor"/>
    <property type="match status" value="1"/>
</dbReference>
<dbReference type="CDD" id="cd14342">
    <property type="entry name" value="UBA_TAP-C"/>
    <property type="match status" value="1"/>
</dbReference>
<dbReference type="InterPro" id="IPR005637">
    <property type="entry name" value="TAP_C_dom"/>
</dbReference>
<evidence type="ECO:0000259" key="13">
    <source>
        <dbReference type="PROSITE" id="PS51281"/>
    </source>
</evidence>
<dbReference type="EMBL" id="JAUJDW010000021">
    <property type="protein sequence ID" value="KAK0654484.1"/>
    <property type="molecule type" value="Genomic_DNA"/>
</dbReference>
<comment type="caution">
    <text evidence="14">The sequence shown here is derived from an EMBL/GenBank/DDBJ whole genome shotgun (WGS) entry which is preliminary data.</text>
</comment>
<dbReference type="SUPFAM" id="SSF52058">
    <property type="entry name" value="L domain-like"/>
    <property type="match status" value="1"/>
</dbReference>
<dbReference type="InterPro" id="IPR032710">
    <property type="entry name" value="NTF2-like_dom_sf"/>
</dbReference>
<dbReference type="GO" id="GO:0016973">
    <property type="term" value="P:poly(A)+ mRNA export from nucleus"/>
    <property type="evidence" value="ECO:0007669"/>
    <property type="project" value="TreeGrafter"/>
</dbReference>
<keyword evidence="4" id="KW-0963">Cytoplasm</keyword>
<feature type="domain" description="NTF2" evidence="12">
    <location>
        <begin position="397"/>
        <end position="571"/>
    </location>
</feature>
<keyword evidence="5" id="KW-0433">Leucine-rich repeat</keyword>
<keyword evidence="7" id="KW-0509">mRNA transport</keyword>
<reference evidence="14" key="1">
    <citation type="submission" date="2023-06" db="EMBL/GenBank/DDBJ databases">
        <title>Multi-omics analyses reveal the molecular pathogenesis toolkit of Lasiodiplodia hormozganensis, a cross-kingdom pathogen.</title>
        <authorList>
            <person name="Felix C."/>
            <person name="Meneses R."/>
            <person name="Goncalves M.F.M."/>
            <person name="Tilleman L."/>
            <person name="Duarte A.S."/>
            <person name="Jorrin-Novo J.V."/>
            <person name="Van De Peer Y."/>
            <person name="Deforce D."/>
            <person name="Van Nieuwerburgh F."/>
            <person name="Esteves A.C."/>
            <person name="Alves A."/>
        </authorList>
    </citation>
    <scope>NUCLEOTIDE SEQUENCE</scope>
    <source>
        <strain evidence="14">CBS 339.90</strain>
    </source>
</reference>
<dbReference type="PANTHER" id="PTHR10662">
    <property type="entry name" value="NUCLEAR RNA EXPORT FACTOR"/>
    <property type="match status" value="1"/>
</dbReference>
<proteinExistence type="inferred from homology"/>
<dbReference type="FunFam" id="3.80.10.10:FF:000296">
    <property type="entry name" value="mRNA export factor MEX67"/>
    <property type="match status" value="1"/>
</dbReference>